<dbReference type="InterPro" id="IPR036397">
    <property type="entry name" value="RNaseH_sf"/>
</dbReference>
<gene>
    <name evidence="1" type="ORF">EAI_06752</name>
</gene>
<name>E2BK06_HARSA</name>
<organism evidence="2">
    <name type="scientific">Harpegnathos saltator</name>
    <name type="common">Jerdon's jumping ant</name>
    <dbReference type="NCBI Taxonomy" id="610380"/>
    <lineage>
        <taxon>Eukaryota</taxon>
        <taxon>Metazoa</taxon>
        <taxon>Ecdysozoa</taxon>
        <taxon>Arthropoda</taxon>
        <taxon>Hexapoda</taxon>
        <taxon>Insecta</taxon>
        <taxon>Pterygota</taxon>
        <taxon>Neoptera</taxon>
        <taxon>Endopterygota</taxon>
        <taxon>Hymenoptera</taxon>
        <taxon>Apocrita</taxon>
        <taxon>Aculeata</taxon>
        <taxon>Formicoidea</taxon>
        <taxon>Formicidae</taxon>
        <taxon>Ponerinae</taxon>
        <taxon>Ponerini</taxon>
        <taxon>Harpegnathos</taxon>
    </lineage>
</organism>
<dbReference type="PANTHER" id="PTHR47326:SF1">
    <property type="entry name" value="HTH PSQ-TYPE DOMAIN-CONTAINING PROTEIN"/>
    <property type="match status" value="1"/>
</dbReference>
<sequence>YPPEEKVAMLLILDEYQGNYRQAATLYRERYPEGRYPSHSTIRDIHLGAQQGHLVRHRQKQNRNENDVRVVIVLAMVHLNHQISSRQIERQSGIPRRTALRILHNLNFHPYHITLTQALMPNDLRNHMRFCHWVRMMILQNPNFFQYITFSDEATFKNTGELNRHNSHYWSDVNPRWQRGVDHQHRWNINVWCGILNSYLIGPY</sequence>
<dbReference type="PANTHER" id="PTHR47326">
    <property type="entry name" value="TRANSPOSABLE ELEMENT TC3 TRANSPOSASE-LIKE PROTEIN"/>
    <property type="match status" value="1"/>
</dbReference>
<proteinExistence type="predicted"/>
<reference evidence="1 2" key="1">
    <citation type="journal article" date="2010" name="Science">
        <title>Genomic comparison of the ants Camponotus floridanus and Harpegnathos saltator.</title>
        <authorList>
            <person name="Bonasio R."/>
            <person name="Zhang G."/>
            <person name="Ye C."/>
            <person name="Mutti N.S."/>
            <person name="Fang X."/>
            <person name="Qin N."/>
            <person name="Donahue G."/>
            <person name="Yang P."/>
            <person name="Li Q."/>
            <person name="Li C."/>
            <person name="Zhang P."/>
            <person name="Huang Z."/>
            <person name="Berger S.L."/>
            <person name="Reinberg D."/>
            <person name="Wang J."/>
            <person name="Liebig J."/>
        </authorList>
    </citation>
    <scope>NUCLEOTIDE SEQUENCE [LARGE SCALE GENOMIC DNA]</scope>
    <source>
        <strain evidence="1 2">R22 G/1</strain>
    </source>
</reference>
<dbReference type="OMA" id="QMIANDP"/>
<evidence type="ECO:0000313" key="2">
    <source>
        <dbReference type="Proteomes" id="UP000008237"/>
    </source>
</evidence>
<dbReference type="Proteomes" id="UP000008237">
    <property type="component" value="Unassembled WGS sequence"/>
</dbReference>
<dbReference type="STRING" id="610380.E2BK06"/>
<protein>
    <submittedName>
        <fullName evidence="1">Uncharacterized protein</fullName>
    </submittedName>
</protein>
<dbReference type="InParanoid" id="E2BK06"/>
<feature type="non-terminal residue" evidence="1">
    <location>
        <position position="1"/>
    </location>
</feature>
<dbReference type="GO" id="GO:0003676">
    <property type="term" value="F:nucleic acid binding"/>
    <property type="evidence" value="ECO:0007669"/>
    <property type="project" value="InterPro"/>
</dbReference>
<dbReference type="AlphaFoldDB" id="E2BK06"/>
<dbReference type="Gene3D" id="3.30.420.10">
    <property type="entry name" value="Ribonuclease H-like superfamily/Ribonuclease H"/>
    <property type="match status" value="1"/>
</dbReference>
<dbReference type="EMBL" id="GL448715">
    <property type="protein sequence ID" value="EFN83971.1"/>
    <property type="molecule type" value="Genomic_DNA"/>
</dbReference>
<keyword evidence="2" id="KW-1185">Reference proteome</keyword>
<accession>E2BK06</accession>
<dbReference type="OrthoDB" id="9986793at2759"/>
<feature type="non-terminal residue" evidence="1">
    <location>
        <position position="204"/>
    </location>
</feature>
<evidence type="ECO:0000313" key="1">
    <source>
        <dbReference type="EMBL" id="EFN83971.1"/>
    </source>
</evidence>